<name>A0A125Q8C2_9HYPH</name>
<dbReference type="InterPro" id="IPR023210">
    <property type="entry name" value="NADP_OxRdtase_dom"/>
</dbReference>
<sequence length="313" mass="33681">MKFRQLGASPLRLSEIGYGASRIGDLGSVLDCEAVLEAVWDCGIRYFDTAPGYGLGLSERRLGDFLRTQERSSYVLSTKVGKILTPVGGRPSNVMPFDIAYDYSYEGVMRSFEFSMARLGLSSIDILLADDLEAPTLGRADYRRHLAKFLESGVKALDELKANGDIAAFGIGVNDVGVCLDVMQRAKLDCIMLTGRYTLIDRTAGTRLLGLCQRTATPLIVAGILNGGTLLEENAERDVSDPLAPFAKTAQEIARESGVNLASAALQFPLANSSVASALLGTTDAQRIKGLVAGIKEPIPDHVWSRFNSVALN</sequence>
<dbReference type="PANTHER" id="PTHR42686:SF1">
    <property type="entry name" value="GH17980P-RELATED"/>
    <property type="match status" value="1"/>
</dbReference>
<proteinExistence type="predicted"/>
<dbReference type="Pfam" id="PF00248">
    <property type="entry name" value="Aldo_ket_red"/>
    <property type="match status" value="1"/>
</dbReference>
<reference evidence="2 3" key="1">
    <citation type="submission" date="2015-11" db="EMBL/GenBank/DDBJ databases">
        <title>Draft Genome Sequence of the Strain BR 10423 (Rhizobium sp.) isolated from nodules of Mimosa pudica.</title>
        <authorList>
            <person name="Barauna A.C."/>
            <person name="Zilli J.E."/>
            <person name="Simoes-Araujo J.L."/>
            <person name="Reis V.M."/>
            <person name="James E.K."/>
            <person name="Reis F.B.Jr."/>
            <person name="Rouws L.F."/>
            <person name="Passos S.R."/>
            <person name="Gois S.R."/>
        </authorList>
    </citation>
    <scope>NUCLEOTIDE SEQUENCE [LARGE SCALE GENOMIC DNA]</scope>
    <source>
        <strain evidence="2 3">BR10423</strain>
    </source>
</reference>
<protein>
    <recommendedName>
        <fullName evidence="1">NADP-dependent oxidoreductase domain-containing protein</fullName>
    </recommendedName>
</protein>
<dbReference type="OrthoDB" id="9768851at2"/>
<comment type="caution">
    <text evidence="2">The sequence shown here is derived from an EMBL/GenBank/DDBJ whole genome shotgun (WGS) entry which is preliminary data.</text>
</comment>
<evidence type="ECO:0000313" key="2">
    <source>
        <dbReference type="EMBL" id="KWV53750.1"/>
    </source>
</evidence>
<evidence type="ECO:0000259" key="1">
    <source>
        <dbReference type="Pfam" id="PF00248"/>
    </source>
</evidence>
<evidence type="ECO:0000313" key="3">
    <source>
        <dbReference type="Proteomes" id="UP000068164"/>
    </source>
</evidence>
<dbReference type="Proteomes" id="UP000068164">
    <property type="component" value="Unassembled WGS sequence"/>
</dbReference>
<dbReference type="RefSeq" id="WP_062370208.1">
    <property type="nucleotide sequence ID" value="NZ_LNCD01000064.1"/>
</dbReference>
<dbReference type="GO" id="GO:0005829">
    <property type="term" value="C:cytosol"/>
    <property type="evidence" value="ECO:0007669"/>
    <property type="project" value="TreeGrafter"/>
</dbReference>
<keyword evidence="3" id="KW-1185">Reference proteome</keyword>
<dbReference type="AlphaFoldDB" id="A0A125Q8C2"/>
<dbReference type="InterPro" id="IPR036812">
    <property type="entry name" value="NAD(P)_OxRdtase_dom_sf"/>
</dbReference>
<feature type="domain" description="NADP-dependent oxidoreductase" evidence="1">
    <location>
        <begin position="16"/>
        <end position="310"/>
    </location>
</feature>
<dbReference type="EMBL" id="LNCD01000064">
    <property type="protein sequence ID" value="KWV53750.1"/>
    <property type="molecule type" value="Genomic_DNA"/>
</dbReference>
<accession>A0A125Q8C2</accession>
<dbReference type="InterPro" id="IPR020471">
    <property type="entry name" value="AKR"/>
</dbReference>
<dbReference type="PANTHER" id="PTHR42686">
    <property type="entry name" value="GH17980P-RELATED"/>
    <property type="match status" value="1"/>
</dbReference>
<dbReference type="SUPFAM" id="SSF51430">
    <property type="entry name" value="NAD(P)-linked oxidoreductase"/>
    <property type="match status" value="1"/>
</dbReference>
<dbReference type="Gene3D" id="3.20.20.100">
    <property type="entry name" value="NADP-dependent oxidoreductase domain"/>
    <property type="match status" value="1"/>
</dbReference>
<organism evidence="2 3">
    <name type="scientific">Rhizobium altiplani</name>
    <dbReference type="NCBI Taxonomy" id="1864509"/>
    <lineage>
        <taxon>Bacteria</taxon>
        <taxon>Pseudomonadati</taxon>
        <taxon>Pseudomonadota</taxon>
        <taxon>Alphaproteobacteria</taxon>
        <taxon>Hyphomicrobiales</taxon>
        <taxon>Rhizobiaceae</taxon>
        <taxon>Rhizobium/Agrobacterium group</taxon>
        <taxon>Rhizobium</taxon>
    </lineage>
</organism>
<gene>
    <name evidence="2" type="ORF">AS026_03640</name>
</gene>
<dbReference type="GO" id="GO:0016491">
    <property type="term" value="F:oxidoreductase activity"/>
    <property type="evidence" value="ECO:0007669"/>
    <property type="project" value="InterPro"/>
</dbReference>